<gene>
    <name evidence="1" type="ORF">C1SCF055_LOCUS18392</name>
</gene>
<reference evidence="1" key="1">
    <citation type="submission" date="2022-10" db="EMBL/GenBank/DDBJ databases">
        <authorList>
            <person name="Chen Y."/>
            <person name="Dougan E. K."/>
            <person name="Chan C."/>
            <person name="Rhodes N."/>
            <person name="Thang M."/>
        </authorList>
    </citation>
    <scope>NUCLEOTIDE SEQUENCE</scope>
</reference>
<organism evidence="1">
    <name type="scientific">Cladocopium goreaui</name>
    <dbReference type="NCBI Taxonomy" id="2562237"/>
    <lineage>
        <taxon>Eukaryota</taxon>
        <taxon>Sar</taxon>
        <taxon>Alveolata</taxon>
        <taxon>Dinophyceae</taxon>
        <taxon>Suessiales</taxon>
        <taxon>Symbiodiniaceae</taxon>
        <taxon>Cladocopium</taxon>
    </lineage>
</organism>
<comment type="caution">
    <text evidence="1">The sequence shown here is derived from an EMBL/GenBank/DDBJ whole genome shotgun (WGS) entry which is preliminary data.</text>
</comment>
<evidence type="ECO:0000313" key="3">
    <source>
        <dbReference type="Proteomes" id="UP001152797"/>
    </source>
</evidence>
<dbReference type="EMBL" id="CAMXCT020001596">
    <property type="protein sequence ID" value="CAL1144864.1"/>
    <property type="molecule type" value="Genomic_DNA"/>
</dbReference>
<dbReference type="EMBL" id="CAMXCT030001596">
    <property type="protein sequence ID" value="CAL4778801.1"/>
    <property type="molecule type" value="Genomic_DNA"/>
</dbReference>
<reference evidence="2 3" key="2">
    <citation type="submission" date="2024-05" db="EMBL/GenBank/DDBJ databases">
        <authorList>
            <person name="Chen Y."/>
            <person name="Shah S."/>
            <person name="Dougan E. K."/>
            <person name="Thang M."/>
            <person name="Chan C."/>
        </authorList>
    </citation>
    <scope>NUCLEOTIDE SEQUENCE [LARGE SCALE GENOMIC DNA]</scope>
</reference>
<keyword evidence="3" id="KW-1185">Reference proteome</keyword>
<dbReference type="EMBL" id="CAMXCT010001596">
    <property type="protein sequence ID" value="CAI3991489.1"/>
    <property type="molecule type" value="Genomic_DNA"/>
</dbReference>
<evidence type="ECO:0000313" key="1">
    <source>
        <dbReference type="EMBL" id="CAI3991489.1"/>
    </source>
</evidence>
<sequence length="177" mass="19008">MAKQARGHRKLLLGRYHGKAGSRGHRPSLLAAEILRCADGAQVLRVGAATQLPFSEAVARLGNGCGAPKDADLRRRLAQLFEESGGGAMEAAWDSLPKLSPETAHLALTIFAELRCRQGAVFAWPLLLEHRQQLPAAKLAEAVWAASAVPSPPKDLLYQAVGLARELTPQLPELPDE</sequence>
<dbReference type="AlphaFoldDB" id="A0A9P1FVU8"/>
<name>A0A9P1FVU8_9DINO</name>
<feature type="non-terminal residue" evidence="1">
    <location>
        <position position="1"/>
    </location>
</feature>
<evidence type="ECO:0000313" key="2">
    <source>
        <dbReference type="EMBL" id="CAL4778801.1"/>
    </source>
</evidence>
<dbReference type="Proteomes" id="UP001152797">
    <property type="component" value="Unassembled WGS sequence"/>
</dbReference>
<protein>
    <submittedName>
        <fullName evidence="1">Uncharacterized protein</fullName>
    </submittedName>
</protein>
<proteinExistence type="predicted"/>
<accession>A0A9P1FVU8</accession>